<proteinExistence type="predicted"/>
<evidence type="ECO:0000256" key="1">
    <source>
        <dbReference type="SAM" id="Phobius"/>
    </source>
</evidence>
<name>A0A4X1UNI9_PIG</name>
<organism evidence="2 3">
    <name type="scientific">Sus scrofa</name>
    <name type="common">Pig</name>
    <dbReference type="NCBI Taxonomy" id="9823"/>
    <lineage>
        <taxon>Eukaryota</taxon>
        <taxon>Metazoa</taxon>
        <taxon>Chordata</taxon>
        <taxon>Craniata</taxon>
        <taxon>Vertebrata</taxon>
        <taxon>Euteleostomi</taxon>
        <taxon>Mammalia</taxon>
        <taxon>Eutheria</taxon>
        <taxon>Laurasiatheria</taxon>
        <taxon>Artiodactyla</taxon>
        <taxon>Suina</taxon>
        <taxon>Suidae</taxon>
        <taxon>Sus</taxon>
    </lineage>
</organism>
<keyword evidence="1" id="KW-0812">Transmembrane</keyword>
<accession>A0A4X1UNI9</accession>
<protein>
    <submittedName>
        <fullName evidence="2">Uncharacterized protein</fullName>
    </submittedName>
</protein>
<sequence>MLNLYWSLVLFHFPFFFISLGILMSVLLISKKSFIIKDVNHLSCIGNEILCIYATSLLWCSVFWLCIKI</sequence>
<dbReference type="Ensembl" id="ENSSSCT00070036913.1">
    <property type="protein sequence ID" value="ENSSSCP00070030867.1"/>
    <property type="gene ID" value="ENSSSCG00070018727.1"/>
</dbReference>
<evidence type="ECO:0000313" key="3">
    <source>
        <dbReference type="Proteomes" id="UP000314985"/>
    </source>
</evidence>
<evidence type="ECO:0000313" key="2">
    <source>
        <dbReference type="Ensembl" id="ENSSSCP00070030867.1"/>
    </source>
</evidence>
<feature type="transmembrane region" description="Helical" evidence="1">
    <location>
        <begin position="6"/>
        <end position="29"/>
    </location>
</feature>
<dbReference type="AlphaFoldDB" id="A0A4X1UNI9"/>
<keyword evidence="1" id="KW-0472">Membrane</keyword>
<feature type="transmembrane region" description="Helical" evidence="1">
    <location>
        <begin position="50"/>
        <end position="67"/>
    </location>
</feature>
<reference evidence="3" key="1">
    <citation type="submission" date="2017-08" db="EMBL/GenBank/DDBJ databases">
        <title>USMARCv1.0.</title>
        <authorList>
            <person name="Hannum G.I."/>
            <person name="Koren S."/>
            <person name="Schroeder S.G."/>
            <person name="Chin S.C."/>
            <person name="Nonneman D.J."/>
            <person name="Becker S.A."/>
            <person name="Rosen B.D."/>
            <person name="Bickhart D.M."/>
            <person name="Putnam N.H."/>
            <person name="Green R.E."/>
            <person name="Tuggle C.K."/>
            <person name="Liu H."/>
            <person name="Rohrer G.A."/>
            <person name="Warr A."/>
            <person name="Hall R."/>
            <person name="Kim K."/>
            <person name="Hume D.A."/>
            <person name="Talbot R."/>
            <person name="Chow W."/>
            <person name="Howe K."/>
            <person name="Schwartz A.S."/>
            <person name="Watson M."/>
            <person name="Archibald A.L."/>
            <person name="Phillippy A.M."/>
            <person name="Smith T.P.L."/>
        </authorList>
    </citation>
    <scope>NUCLEOTIDE SEQUENCE [LARGE SCALE GENOMIC DNA]</scope>
</reference>
<reference evidence="2" key="2">
    <citation type="submission" date="2025-08" db="UniProtKB">
        <authorList>
            <consortium name="Ensembl"/>
        </authorList>
    </citation>
    <scope>IDENTIFICATION</scope>
</reference>
<dbReference type="Proteomes" id="UP000314985">
    <property type="component" value="Unassembled WGS sequence"/>
</dbReference>
<keyword evidence="1" id="KW-1133">Transmembrane helix</keyword>